<comment type="caution">
    <text evidence="1">The sequence shown here is derived from an EMBL/GenBank/DDBJ whole genome shotgun (WGS) entry which is preliminary data.</text>
</comment>
<accession>A0AC61RSL1</accession>
<evidence type="ECO:0000313" key="1">
    <source>
        <dbReference type="EMBL" id="TGY91794.1"/>
    </source>
</evidence>
<sequence length="271" mass="31656">MTVEEAIRQAVCTNGDIHLFKEMDYHVENIGGINVIITASDLADGNYLDIHVQLISDRLGLSSETHNVIRQETGKVNFIHRHNFYESMYVMSGSVLQIINGQEILVEKNQMFLMNTGVEHMDRLSENTMVLYIQITEDIMDDIVAHCEFSEPMKKFFRDQKQDKRKDYLHCTIQDTARFEIIVNRLINEQKAHLAGYKYIVRGLVCRILMIMNGQSKDSVRYVSDEPSDSLLLFKRIEQYLEEHCWNVDNKELSGIFYYSENYMNTSLQLF</sequence>
<protein>
    <submittedName>
        <fullName evidence="1">Uncharacterized protein</fullName>
    </submittedName>
</protein>
<keyword evidence="2" id="KW-1185">Reference proteome</keyword>
<evidence type="ECO:0000313" key="2">
    <source>
        <dbReference type="Proteomes" id="UP000304953"/>
    </source>
</evidence>
<dbReference type="EMBL" id="SRYA01000051">
    <property type="protein sequence ID" value="TGY91794.1"/>
    <property type="molecule type" value="Genomic_DNA"/>
</dbReference>
<gene>
    <name evidence="1" type="ORF">E5329_20070</name>
</gene>
<organism evidence="1 2">
    <name type="scientific">Petralouisia muris</name>
    <dbReference type="NCBI Taxonomy" id="3032872"/>
    <lineage>
        <taxon>Bacteria</taxon>
        <taxon>Bacillati</taxon>
        <taxon>Bacillota</taxon>
        <taxon>Clostridia</taxon>
        <taxon>Lachnospirales</taxon>
        <taxon>Lachnospiraceae</taxon>
        <taxon>Petralouisia</taxon>
    </lineage>
</organism>
<dbReference type="Proteomes" id="UP000304953">
    <property type="component" value="Unassembled WGS sequence"/>
</dbReference>
<reference evidence="1" key="1">
    <citation type="submission" date="2019-04" db="EMBL/GenBank/DDBJ databases">
        <title>Microbes associate with the intestines of laboratory mice.</title>
        <authorList>
            <person name="Navarre W."/>
            <person name="Wong E."/>
            <person name="Huang K."/>
            <person name="Tropini C."/>
            <person name="Ng K."/>
            <person name="Yu B."/>
        </authorList>
    </citation>
    <scope>NUCLEOTIDE SEQUENCE</scope>
    <source>
        <strain evidence="1">NM01_1-7b</strain>
    </source>
</reference>
<proteinExistence type="predicted"/>
<name>A0AC61RSL1_9FIRM</name>